<feature type="transmembrane region" description="Helical" evidence="7">
    <location>
        <begin position="143"/>
        <end position="162"/>
    </location>
</feature>
<dbReference type="EMBL" id="JABVEC010000017">
    <property type="protein sequence ID" value="MBC6468255.1"/>
    <property type="molecule type" value="Genomic_DNA"/>
</dbReference>
<comment type="similarity">
    <text evidence="7">Belongs to the binding-protein-dependent transport system permease family.</text>
</comment>
<protein>
    <submittedName>
        <fullName evidence="9">Carbohydrate ABC transporter permease</fullName>
    </submittedName>
</protein>
<feature type="transmembrane region" description="Helical" evidence="7">
    <location>
        <begin position="195"/>
        <end position="224"/>
    </location>
</feature>
<evidence type="ECO:0000256" key="5">
    <source>
        <dbReference type="ARBA" id="ARBA00022989"/>
    </source>
</evidence>
<organism evidence="9 10">
    <name type="scientific">Actinomadura alba</name>
    <dbReference type="NCBI Taxonomy" id="406431"/>
    <lineage>
        <taxon>Bacteria</taxon>
        <taxon>Bacillati</taxon>
        <taxon>Actinomycetota</taxon>
        <taxon>Actinomycetes</taxon>
        <taxon>Streptosporangiales</taxon>
        <taxon>Thermomonosporaceae</taxon>
        <taxon>Actinomadura</taxon>
    </lineage>
</organism>
<dbReference type="RefSeq" id="WP_187245255.1">
    <property type="nucleotide sequence ID" value="NZ_BAAAOK010000019.1"/>
</dbReference>
<dbReference type="Gene3D" id="1.10.3720.10">
    <property type="entry name" value="MetI-like"/>
    <property type="match status" value="1"/>
</dbReference>
<dbReference type="InterPro" id="IPR000515">
    <property type="entry name" value="MetI-like"/>
</dbReference>
<proteinExistence type="inferred from homology"/>
<accession>A0ABR7LU07</accession>
<dbReference type="PROSITE" id="PS50928">
    <property type="entry name" value="ABC_TM1"/>
    <property type="match status" value="1"/>
</dbReference>
<dbReference type="InterPro" id="IPR050901">
    <property type="entry name" value="BP-dep_ABC_trans_perm"/>
</dbReference>
<dbReference type="SUPFAM" id="SSF161098">
    <property type="entry name" value="MetI-like"/>
    <property type="match status" value="1"/>
</dbReference>
<keyword evidence="2 7" id="KW-0813">Transport</keyword>
<evidence type="ECO:0000256" key="2">
    <source>
        <dbReference type="ARBA" id="ARBA00022448"/>
    </source>
</evidence>
<keyword evidence="10" id="KW-1185">Reference proteome</keyword>
<evidence type="ECO:0000259" key="8">
    <source>
        <dbReference type="PROSITE" id="PS50928"/>
    </source>
</evidence>
<evidence type="ECO:0000256" key="1">
    <source>
        <dbReference type="ARBA" id="ARBA00004651"/>
    </source>
</evidence>
<evidence type="ECO:0000313" key="9">
    <source>
        <dbReference type="EMBL" id="MBC6468255.1"/>
    </source>
</evidence>
<evidence type="ECO:0000256" key="4">
    <source>
        <dbReference type="ARBA" id="ARBA00022692"/>
    </source>
</evidence>
<feature type="domain" description="ABC transmembrane type-1" evidence="8">
    <location>
        <begin position="75"/>
        <end position="267"/>
    </location>
</feature>
<dbReference type="Pfam" id="PF00528">
    <property type="entry name" value="BPD_transp_1"/>
    <property type="match status" value="1"/>
</dbReference>
<feature type="transmembrane region" description="Helical" evidence="7">
    <location>
        <begin position="20"/>
        <end position="41"/>
    </location>
</feature>
<dbReference type="InterPro" id="IPR035906">
    <property type="entry name" value="MetI-like_sf"/>
</dbReference>
<evidence type="ECO:0000256" key="6">
    <source>
        <dbReference type="ARBA" id="ARBA00023136"/>
    </source>
</evidence>
<evidence type="ECO:0000313" key="10">
    <source>
        <dbReference type="Proteomes" id="UP000805614"/>
    </source>
</evidence>
<keyword evidence="3" id="KW-1003">Cell membrane</keyword>
<comment type="caution">
    <text evidence="9">The sequence shown here is derived from an EMBL/GenBank/DDBJ whole genome shotgun (WGS) entry which is preliminary data.</text>
</comment>
<comment type="subcellular location">
    <subcellularLocation>
        <location evidence="1 7">Cell membrane</location>
        <topology evidence="1 7">Multi-pass membrane protein</topology>
    </subcellularLocation>
</comment>
<dbReference type="PANTHER" id="PTHR32243:SF18">
    <property type="entry name" value="INNER MEMBRANE ABC TRANSPORTER PERMEASE PROTEIN YCJP"/>
    <property type="match status" value="1"/>
</dbReference>
<keyword evidence="4 7" id="KW-0812">Transmembrane</keyword>
<evidence type="ECO:0000256" key="7">
    <source>
        <dbReference type="RuleBase" id="RU363032"/>
    </source>
</evidence>
<sequence length="283" mass="30162">MAPVSVGSTTAPRRAVSAAAAYGVLAVVAVLFLVPFGWLFLASLNAEAGLTTEPPAEFTLRNFAEVLNPDNLRAFGNSFVLSGGAALLTLLVATPAAYPLSRYNLRFGRPVLYALLFSTGLPITAIMVPVYGMFVQLELVDSVPATTLFLTATGLPFAIWMMKNFMDGVPVSLEEAAWVDGASAWKALVRVVLPLMLPGVTVVFVFTFMTTWGNFFVPFVLLLAPEKQPAAVTIYQFFGQQGEVAYGLLAAYSILYTAPVVALYALVQRTLGGAFAMQGAVKG</sequence>
<feature type="transmembrane region" description="Helical" evidence="7">
    <location>
        <begin position="79"/>
        <end position="98"/>
    </location>
</feature>
<feature type="transmembrane region" description="Helical" evidence="7">
    <location>
        <begin position="244"/>
        <end position="267"/>
    </location>
</feature>
<dbReference type="Proteomes" id="UP000805614">
    <property type="component" value="Unassembled WGS sequence"/>
</dbReference>
<evidence type="ECO:0000256" key="3">
    <source>
        <dbReference type="ARBA" id="ARBA00022475"/>
    </source>
</evidence>
<name>A0ABR7LU07_9ACTN</name>
<keyword evidence="5 7" id="KW-1133">Transmembrane helix</keyword>
<dbReference type="CDD" id="cd06261">
    <property type="entry name" value="TM_PBP2"/>
    <property type="match status" value="1"/>
</dbReference>
<keyword evidence="6 7" id="KW-0472">Membrane</keyword>
<feature type="transmembrane region" description="Helical" evidence="7">
    <location>
        <begin position="110"/>
        <end position="131"/>
    </location>
</feature>
<reference evidence="9 10" key="1">
    <citation type="submission" date="2020-06" db="EMBL/GenBank/DDBJ databases">
        <title>Actinomadura xiongansis sp. nov., isolated from soil of Baiyangdian.</title>
        <authorList>
            <person name="Zhang X."/>
        </authorList>
    </citation>
    <scope>NUCLEOTIDE SEQUENCE [LARGE SCALE GENOMIC DNA]</scope>
    <source>
        <strain evidence="9 10">HBUM206468</strain>
    </source>
</reference>
<dbReference type="PANTHER" id="PTHR32243">
    <property type="entry name" value="MALTOSE TRANSPORT SYSTEM PERMEASE-RELATED"/>
    <property type="match status" value="1"/>
</dbReference>
<gene>
    <name evidence="9" type="ORF">HKK74_22560</name>
</gene>